<feature type="domain" description="Transposase IS204/IS1001/IS1096/IS1165 DDE" evidence="1">
    <location>
        <begin position="2"/>
        <end position="43"/>
    </location>
</feature>
<evidence type="ECO:0000313" key="3">
    <source>
        <dbReference type="Proteomes" id="UP000184442"/>
    </source>
</evidence>
<evidence type="ECO:0000259" key="1">
    <source>
        <dbReference type="Pfam" id="PF01610"/>
    </source>
</evidence>
<dbReference type="AlphaFoldDB" id="A0A1M6IQW6"/>
<reference evidence="2 3" key="1">
    <citation type="submission" date="2016-11" db="EMBL/GenBank/DDBJ databases">
        <authorList>
            <person name="Jaros S."/>
            <person name="Januszkiewicz K."/>
            <person name="Wedrychowicz H."/>
        </authorList>
    </citation>
    <scope>NUCLEOTIDE SEQUENCE [LARGE SCALE GENOMIC DNA]</scope>
    <source>
        <strain evidence="2 3">DSM 19022</strain>
    </source>
</reference>
<protein>
    <submittedName>
        <fullName evidence="2">Transposase</fullName>
    </submittedName>
</protein>
<keyword evidence="3" id="KW-1185">Reference proteome</keyword>
<gene>
    <name evidence="2" type="ORF">SAMN02745176_03358</name>
</gene>
<dbReference type="InterPro" id="IPR002560">
    <property type="entry name" value="Transposase_DDE"/>
</dbReference>
<proteinExistence type="predicted"/>
<dbReference type="OrthoDB" id="287363at2"/>
<sequence>MEAVRNAIKYDYSNVLAEGCINKLKVIKRIMYGRCSFDTLKAKMLRLEKMLNFN</sequence>
<dbReference type="Proteomes" id="UP000184442">
    <property type="component" value="Unassembled WGS sequence"/>
</dbReference>
<name>A0A1M6IQW6_9FIRM</name>
<evidence type="ECO:0000313" key="2">
    <source>
        <dbReference type="EMBL" id="SHJ36834.1"/>
    </source>
</evidence>
<dbReference type="RefSeq" id="WP_139250023.1">
    <property type="nucleotide sequence ID" value="NZ_FQZS01000037.1"/>
</dbReference>
<dbReference type="Pfam" id="PF01610">
    <property type="entry name" value="DDE_Tnp_ISL3"/>
    <property type="match status" value="1"/>
</dbReference>
<dbReference type="EMBL" id="FQZS01000037">
    <property type="protein sequence ID" value="SHJ36834.1"/>
    <property type="molecule type" value="Genomic_DNA"/>
</dbReference>
<accession>A0A1M6IQW6</accession>
<organism evidence="2 3">
    <name type="scientific">Lutispora thermophila DSM 19022</name>
    <dbReference type="NCBI Taxonomy" id="1122184"/>
    <lineage>
        <taxon>Bacteria</taxon>
        <taxon>Bacillati</taxon>
        <taxon>Bacillota</taxon>
        <taxon>Clostridia</taxon>
        <taxon>Lutisporales</taxon>
        <taxon>Lutisporaceae</taxon>
        <taxon>Lutispora</taxon>
    </lineage>
</organism>